<gene>
    <name evidence="1" type="ORF">BWK73_29970</name>
</gene>
<comment type="caution">
    <text evidence="1">The sequence shown here is derived from an EMBL/GenBank/DDBJ whole genome shotgun (WGS) entry which is preliminary data.</text>
</comment>
<dbReference type="Proteomes" id="UP000192491">
    <property type="component" value="Unassembled WGS sequence"/>
</dbReference>
<reference evidence="1 2" key="1">
    <citation type="submission" date="2017-01" db="EMBL/GenBank/DDBJ databases">
        <title>Novel large sulfur bacteria in the metagenomes of groundwater-fed chemosynthetic microbial mats in the Lake Huron basin.</title>
        <authorList>
            <person name="Sharrar A.M."/>
            <person name="Flood B.E."/>
            <person name="Bailey J.V."/>
            <person name="Jones D.S."/>
            <person name="Biddanda B."/>
            <person name="Ruberg S.A."/>
            <person name="Marcus D.N."/>
            <person name="Dick G.J."/>
        </authorList>
    </citation>
    <scope>NUCLEOTIDE SEQUENCE [LARGE SCALE GENOMIC DNA]</scope>
    <source>
        <strain evidence="1">A8</strain>
    </source>
</reference>
<proteinExistence type="predicted"/>
<accession>A0A1Y1QIU6</accession>
<dbReference type="EMBL" id="MTEJ01000231">
    <property type="protein sequence ID" value="OQX06761.1"/>
    <property type="molecule type" value="Genomic_DNA"/>
</dbReference>
<dbReference type="AlphaFoldDB" id="A0A1Y1QIU6"/>
<name>A0A1Y1QIU6_9GAMM</name>
<dbReference type="Pfam" id="PF13376">
    <property type="entry name" value="OmdA"/>
    <property type="match status" value="1"/>
</dbReference>
<evidence type="ECO:0000313" key="2">
    <source>
        <dbReference type="Proteomes" id="UP000192491"/>
    </source>
</evidence>
<protein>
    <recommendedName>
        <fullName evidence="3">YdeI/OmpD-associated family protein</fullName>
    </recommendedName>
</protein>
<sequence>MVDDFSNLKRSKHPMPDFVQAALLERGLVDAYHVRPAYQQNDYLGWIAKAQREETKLKRLAQMLDELEAGGVYMKMKHPASSRS</sequence>
<evidence type="ECO:0008006" key="3">
    <source>
        <dbReference type="Google" id="ProtNLM"/>
    </source>
</evidence>
<evidence type="ECO:0000313" key="1">
    <source>
        <dbReference type="EMBL" id="OQX06761.1"/>
    </source>
</evidence>
<organism evidence="1 2">
    <name type="scientific">Thiothrix lacustris</name>
    <dbReference type="NCBI Taxonomy" id="525917"/>
    <lineage>
        <taxon>Bacteria</taxon>
        <taxon>Pseudomonadati</taxon>
        <taxon>Pseudomonadota</taxon>
        <taxon>Gammaproteobacteria</taxon>
        <taxon>Thiotrichales</taxon>
        <taxon>Thiotrichaceae</taxon>
        <taxon>Thiothrix</taxon>
    </lineage>
</organism>